<dbReference type="EMBL" id="MU857637">
    <property type="protein sequence ID" value="KAK4248446.1"/>
    <property type="molecule type" value="Genomic_DNA"/>
</dbReference>
<dbReference type="InterPro" id="IPR032675">
    <property type="entry name" value="LRR_dom_sf"/>
</dbReference>
<evidence type="ECO:0000313" key="2">
    <source>
        <dbReference type="Proteomes" id="UP001303647"/>
    </source>
</evidence>
<reference evidence="1" key="1">
    <citation type="journal article" date="2023" name="Mol. Phylogenet. Evol.">
        <title>Genome-scale phylogeny and comparative genomics of the fungal order Sordariales.</title>
        <authorList>
            <person name="Hensen N."/>
            <person name="Bonometti L."/>
            <person name="Westerberg I."/>
            <person name="Brannstrom I.O."/>
            <person name="Guillou S."/>
            <person name="Cros-Aarteil S."/>
            <person name="Calhoun S."/>
            <person name="Haridas S."/>
            <person name="Kuo A."/>
            <person name="Mondo S."/>
            <person name="Pangilinan J."/>
            <person name="Riley R."/>
            <person name="LaButti K."/>
            <person name="Andreopoulos B."/>
            <person name="Lipzen A."/>
            <person name="Chen C."/>
            <person name="Yan M."/>
            <person name="Daum C."/>
            <person name="Ng V."/>
            <person name="Clum A."/>
            <person name="Steindorff A."/>
            <person name="Ohm R.A."/>
            <person name="Martin F."/>
            <person name="Silar P."/>
            <person name="Natvig D.O."/>
            <person name="Lalanne C."/>
            <person name="Gautier V."/>
            <person name="Ament-Velasquez S.L."/>
            <person name="Kruys A."/>
            <person name="Hutchinson M.I."/>
            <person name="Powell A.J."/>
            <person name="Barry K."/>
            <person name="Miller A.N."/>
            <person name="Grigoriev I.V."/>
            <person name="Debuchy R."/>
            <person name="Gladieux P."/>
            <person name="Hiltunen Thoren M."/>
            <person name="Johannesson H."/>
        </authorList>
    </citation>
    <scope>NUCLEOTIDE SEQUENCE</scope>
    <source>
        <strain evidence="1">CBS 359.72</strain>
    </source>
</reference>
<sequence>MEFRRPVELMDLPNEVLGEIARFVATPLDDSTPLDQNNHGGVKALSMVNRTLREICLQTCLRHVRMWKNEDDLARRLREIYHQGQHILQNSTSISIRSIGYALDAARDYRTKAPEKVDFLRDFTLVLSSMPKLREMRLVSENGRHGIEPVLRKFFNPRKIMFPAVKSLYIRTVGPVSRIFRCFPNLKAINFNLHGSTGNTSPSRTLSQDIKILTGSQPVFQHLSTLAIYKSAGKGWTKEDITAVVGHFPNIERLFLQGCLGSEISDMLPKESHRVAELFARSRNLRYLGLTDELYVTMSRTHHISRRTAPAFPFQRWETAAEKFFAILPGLVEFCMIRQADFTGSVFHPQRDNGDDADGDAGRPGVPVETVRRYFGDLDPVPPRPRLNFPPCRWNGDMVLWSSAWGPLPPRDYFGVPDEGPRSVQLVGEHNGVHFRGRAAGLPVVLYPEMVLDHCETGPWDVEWLRVIRALR</sequence>
<dbReference type="Proteomes" id="UP001303647">
    <property type="component" value="Unassembled WGS sequence"/>
</dbReference>
<proteinExistence type="predicted"/>
<reference evidence="1" key="2">
    <citation type="submission" date="2023-05" db="EMBL/GenBank/DDBJ databases">
        <authorList>
            <consortium name="Lawrence Berkeley National Laboratory"/>
            <person name="Steindorff A."/>
            <person name="Hensen N."/>
            <person name="Bonometti L."/>
            <person name="Westerberg I."/>
            <person name="Brannstrom I.O."/>
            <person name="Guillou S."/>
            <person name="Cros-Aarteil S."/>
            <person name="Calhoun S."/>
            <person name="Haridas S."/>
            <person name="Kuo A."/>
            <person name="Mondo S."/>
            <person name="Pangilinan J."/>
            <person name="Riley R."/>
            <person name="Labutti K."/>
            <person name="Andreopoulos B."/>
            <person name="Lipzen A."/>
            <person name="Chen C."/>
            <person name="Yanf M."/>
            <person name="Daum C."/>
            <person name="Ng V."/>
            <person name="Clum A."/>
            <person name="Ohm R."/>
            <person name="Martin F."/>
            <person name="Silar P."/>
            <person name="Natvig D."/>
            <person name="Lalanne C."/>
            <person name="Gautier V."/>
            <person name="Ament-Velasquez S.L."/>
            <person name="Kruys A."/>
            <person name="Hutchinson M.I."/>
            <person name="Powell A.J."/>
            <person name="Barry K."/>
            <person name="Miller A.N."/>
            <person name="Grigoriev I.V."/>
            <person name="Debuchy R."/>
            <person name="Gladieux P."/>
            <person name="Thoren M.H."/>
            <person name="Johannesson H."/>
        </authorList>
    </citation>
    <scope>NUCLEOTIDE SEQUENCE</scope>
    <source>
        <strain evidence="1">CBS 359.72</strain>
    </source>
</reference>
<dbReference type="AlphaFoldDB" id="A0AAN7HG41"/>
<dbReference type="SUPFAM" id="SSF52047">
    <property type="entry name" value="RNI-like"/>
    <property type="match status" value="1"/>
</dbReference>
<keyword evidence="2" id="KW-1185">Reference proteome</keyword>
<protein>
    <submittedName>
        <fullName evidence="1">Uncharacterized protein</fullName>
    </submittedName>
</protein>
<evidence type="ECO:0000313" key="1">
    <source>
        <dbReference type="EMBL" id="KAK4248446.1"/>
    </source>
</evidence>
<organism evidence="1 2">
    <name type="scientific">Corynascus novoguineensis</name>
    <dbReference type="NCBI Taxonomy" id="1126955"/>
    <lineage>
        <taxon>Eukaryota</taxon>
        <taxon>Fungi</taxon>
        <taxon>Dikarya</taxon>
        <taxon>Ascomycota</taxon>
        <taxon>Pezizomycotina</taxon>
        <taxon>Sordariomycetes</taxon>
        <taxon>Sordariomycetidae</taxon>
        <taxon>Sordariales</taxon>
        <taxon>Chaetomiaceae</taxon>
        <taxon>Corynascus</taxon>
    </lineage>
</organism>
<comment type="caution">
    <text evidence="1">The sequence shown here is derived from an EMBL/GenBank/DDBJ whole genome shotgun (WGS) entry which is preliminary data.</text>
</comment>
<name>A0AAN7HG41_9PEZI</name>
<accession>A0AAN7HG41</accession>
<gene>
    <name evidence="1" type="ORF">C7999DRAFT_13627</name>
</gene>
<dbReference type="Gene3D" id="3.80.10.10">
    <property type="entry name" value="Ribonuclease Inhibitor"/>
    <property type="match status" value="1"/>
</dbReference>